<evidence type="ECO:0000256" key="2">
    <source>
        <dbReference type="SAM" id="SignalP"/>
    </source>
</evidence>
<feature type="domain" description="TPM" evidence="3">
    <location>
        <begin position="30"/>
        <end position="100"/>
    </location>
</feature>
<keyword evidence="5" id="KW-1185">Reference proteome</keyword>
<feature type="compositionally biased region" description="Low complexity" evidence="1">
    <location>
        <begin position="111"/>
        <end position="134"/>
    </location>
</feature>
<evidence type="ECO:0000259" key="3">
    <source>
        <dbReference type="Pfam" id="PF04536"/>
    </source>
</evidence>
<dbReference type="Pfam" id="PF04536">
    <property type="entry name" value="TPM_phosphatase"/>
    <property type="match status" value="1"/>
</dbReference>
<reference evidence="5" key="1">
    <citation type="journal article" date="2019" name="Int. J. Syst. Evol. Microbiol.">
        <title>The Global Catalogue of Microorganisms (GCM) 10K type strain sequencing project: providing services to taxonomists for standard genome sequencing and annotation.</title>
        <authorList>
            <consortium name="The Broad Institute Genomics Platform"/>
            <consortium name="The Broad Institute Genome Sequencing Center for Infectious Disease"/>
            <person name="Wu L."/>
            <person name="Ma J."/>
        </authorList>
    </citation>
    <scope>NUCLEOTIDE SEQUENCE [LARGE SCALE GENOMIC DNA]</scope>
    <source>
        <strain evidence="5">JCM 17695</strain>
    </source>
</reference>
<dbReference type="Proteomes" id="UP001596512">
    <property type="component" value="Unassembled WGS sequence"/>
</dbReference>
<sequence length="155" mass="16471">MTRLLLAVLAALLLAAPAAAEPPLRLPGQITDDTGALATGRADVQGAIDRLYDERRLRLWVVYVERFDTPGWAERTAGLSALGDRDVLLAVATVDREYALFSPACPPRSPTPSSTTSGSSRWSPRCAAATGRARPSPPPRGSGRPPRRAGRARCG</sequence>
<keyword evidence="2" id="KW-0732">Signal</keyword>
<organism evidence="4 5">
    <name type="scientific">Actinokineospora soli</name>
    <dbReference type="NCBI Taxonomy" id="1048753"/>
    <lineage>
        <taxon>Bacteria</taxon>
        <taxon>Bacillati</taxon>
        <taxon>Actinomycetota</taxon>
        <taxon>Actinomycetes</taxon>
        <taxon>Pseudonocardiales</taxon>
        <taxon>Pseudonocardiaceae</taxon>
        <taxon>Actinokineospora</taxon>
    </lineage>
</organism>
<dbReference type="EMBL" id="JBHTEY010000004">
    <property type="protein sequence ID" value="MFC7618035.1"/>
    <property type="molecule type" value="Genomic_DNA"/>
</dbReference>
<feature type="chain" id="PRO_5047265585" description="TPM domain-containing protein" evidence="2">
    <location>
        <begin position="21"/>
        <end position="155"/>
    </location>
</feature>
<protein>
    <recommendedName>
        <fullName evidence="3">TPM domain-containing protein</fullName>
    </recommendedName>
</protein>
<dbReference type="InterPro" id="IPR007621">
    <property type="entry name" value="TPM_dom"/>
</dbReference>
<feature type="compositionally biased region" description="Basic residues" evidence="1">
    <location>
        <begin position="145"/>
        <end position="155"/>
    </location>
</feature>
<accession>A0ABW2TVX3</accession>
<evidence type="ECO:0000256" key="1">
    <source>
        <dbReference type="SAM" id="MobiDB-lite"/>
    </source>
</evidence>
<evidence type="ECO:0000313" key="4">
    <source>
        <dbReference type="EMBL" id="MFC7618035.1"/>
    </source>
</evidence>
<name>A0ABW2TVX3_9PSEU</name>
<evidence type="ECO:0000313" key="5">
    <source>
        <dbReference type="Proteomes" id="UP001596512"/>
    </source>
</evidence>
<gene>
    <name evidence="4" type="ORF">ACFQV2_36250</name>
</gene>
<feature type="region of interest" description="Disordered" evidence="1">
    <location>
        <begin position="102"/>
        <end position="155"/>
    </location>
</feature>
<feature type="signal peptide" evidence="2">
    <location>
        <begin position="1"/>
        <end position="20"/>
    </location>
</feature>
<dbReference type="Gene3D" id="3.10.310.50">
    <property type="match status" value="1"/>
</dbReference>
<comment type="caution">
    <text evidence="4">The sequence shown here is derived from an EMBL/GenBank/DDBJ whole genome shotgun (WGS) entry which is preliminary data.</text>
</comment>
<proteinExistence type="predicted"/>